<organism evidence="3 4">
    <name type="scientific">Vigna unguiculata</name>
    <name type="common">Cowpea</name>
    <dbReference type="NCBI Taxonomy" id="3917"/>
    <lineage>
        <taxon>Eukaryota</taxon>
        <taxon>Viridiplantae</taxon>
        <taxon>Streptophyta</taxon>
        <taxon>Embryophyta</taxon>
        <taxon>Tracheophyta</taxon>
        <taxon>Spermatophyta</taxon>
        <taxon>Magnoliopsida</taxon>
        <taxon>eudicotyledons</taxon>
        <taxon>Gunneridae</taxon>
        <taxon>Pentapetalae</taxon>
        <taxon>rosids</taxon>
        <taxon>fabids</taxon>
        <taxon>Fabales</taxon>
        <taxon>Fabaceae</taxon>
        <taxon>Papilionoideae</taxon>
        <taxon>50 kb inversion clade</taxon>
        <taxon>NPAAA clade</taxon>
        <taxon>indigoferoid/millettioid clade</taxon>
        <taxon>Phaseoleae</taxon>
        <taxon>Vigna</taxon>
    </lineage>
</organism>
<reference evidence="3 4" key="1">
    <citation type="submission" date="2019-04" db="EMBL/GenBank/DDBJ databases">
        <title>An improved genome assembly and genetic linkage map for asparagus bean, Vigna unguiculata ssp. sesquipedialis.</title>
        <authorList>
            <person name="Xia Q."/>
            <person name="Zhang R."/>
            <person name="Dong Y."/>
        </authorList>
    </citation>
    <scope>NUCLEOTIDE SEQUENCE [LARGE SCALE GENOMIC DNA]</scope>
    <source>
        <tissue evidence="3">Leaf</tissue>
    </source>
</reference>
<dbReference type="Proteomes" id="UP000501690">
    <property type="component" value="Linkage Group LG10"/>
</dbReference>
<proteinExistence type="predicted"/>
<keyword evidence="2" id="KW-1133">Transmembrane helix</keyword>
<name>A0A4D6NB47_VIGUN</name>
<evidence type="ECO:0000256" key="1">
    <source>
        <dbReference type="SAM" id="MobiDB-lite"/>
    </source>
</evidence>
<keyword evidence="2" id="KW-0472">Membrane</keyword>
<feature type="transmembrane region" description="Helical" evidence="2">
    <location>
        <begin position="38"/>
        <end position="55"/>
    </location>
</feature>
<dbReference type="EMBL" id="CP039354">
    <property type="protein sequence ID" value="QCE10091.1"/>
    <property type="molecule type" value="Genomic_DNA"/>
</dbReference>
<accession>A0A4D6NB47</accession>
<feature type="region of interest" description="Disordered" evidence="1">
    <location>
        <begin position="102"/>
        <end position="128"/>
    </location>
</feature>
<protein>
    <submittedName>
        <fullName evidence="3">Uncharacterized protein</fullName>
    </submittedName>
</protein>
<sequence length="154" mass="16871">MSYKLWRPMVMWNRQAVCTAISFSGASATLGDGVVAGCIVICFAWFIVWVLGMLCHERVGRYVASGSRVLDYGRVADDVMGEGIGHLEEEVGVENVGIGEKEVGVEDEGNPEADKGLDDIAEGDDERDCDDERVEVESWIDFDPDCLGDSDEED</sequence>
<keyword evidence="2" id="KW-0812">Transmembrane</keyword>
<evidence type="ECO:0000313" key="4">
    <source>
        <dbReference type="Proteomes" id="UP000501690"/>
    </source>
</evidence>
<dbReference type="AlphaFoldDB" id="A0A4D6NB47"/>
<feature type="compositionally biased region" description="Acidic residues" evidence="1">
    <location>
        <begin position="119"/>
        <end position="128"/>
    </location>
</feature>
<gene>
    <name evidence="3" type="ORF">DEO72_LG10g1317</name>
</gene>
<evidence type="ECO:0000313" key="3">
    <source>
        <dbReference type="EMBL" id="QCE10091.1"/>
    </source>
</evidence>
<keyword evidence="4" id="KW-1185">Reference proteome</keyword>
<evidence type="ECO:0000256" key="2">
    <source>
        <dbReference type="SAM" id="Phobius"/>
    </source>
</evidence>